<dbReference type="InParanoid" id="A0A165PTU7"/>
<feature type="compositionally biased region" description="Acidic residues" evidence="1">
    <location>
        <begin position="172"/>
        <end position="188"/>
    </location>
</feature>
<keyword evidence="3" id="KW-1185">Reference proteome</keyword>
<sequence length="303" mass="34193">MSVASVNTWTSSVRPNLAEPECTSRLSLSRAFRILTRSLFCLPFASPCTDFGRTNGKGTWYCAACTTEALAHLFSFDPAGAEEHERSAAHRARVHALTTSWGLGDIPPDEAAWEIVQETPYRDVIQKEKLLDVYSDAKVRRRVREWMRGCVLAQGGTWESDDEETLETAVAVEEDDDSDESGVQEGDDSVTTHTTEELHETRPFKFFPTSHAPNQLILDDSDSSDTTDSDAAKEAALRSVVSDEPLPAHFNFEMKAVRISHRGTKLAMSKDALRWLIWPAQKSIERFSRLLHRRRDWRRAPRV</sequence>
<feature type="compositionally biased region" description="Basic and acidic residues" evidence="1">
    <location>
        <begin position="194"/>
        <end position="203"/>
    </location>
</feature>
<feature type="region of interest" description="Disordered" evidence="1">
    <location>
        <begin position="172"/>
        <end position="231"/>
    </location>
</feature>
<dbReference type="OrthoDB" id="10579652at2759"/>
<organism evidence="2 3">
    <name type="scientific">Exidia glandulosa HHB12029</name>
    <dbReference type="NCBI Taxonomy" id="1314781"/>
    <lineage>
        <taxon>Eukaryota</taxon>
        <taxon>Fungi</taxon>
        <taxon>Dikarya</taxon>
        <taxon>Basidiomycota</taxon>
        <taxon>Agaricomycotina</taxon>
        <taxon>Agaricomycetes</taxon>
        <taxon>Auriculariales</taxon>
        <taxon>Exidiaceae</taxon>
        <taxon>Exidia</taxon>
    </lineage>
</organism>
<evidence type="ECO:0000313" key="3">
    <source>
        <dbReference type="Proteomes" id="UP000077266"/>
    </source>
</evidence>
<feature type="compositionally biased region" description="Acidic residues" evidence="1">
    <location>
        <begin position="219"/>
        <end position="228"/>
    </location>
</feature>
<dbReference type="AlphaFoldDB" id="A0A165PTU7"/>
<proteinExistence type="predicted"/>
<dbReference type="Proteomes" id="UP000077266">
    <property type="component" value="Unassembled WGS sequence"/>
</dbReference>
<protein>
    <submittedName>
        <fullName evidence="2">Uncharacterized protein</fullName>
    </submittedName>
</protein>
<evidence type="ECO:0000313" key="2">
    <source>
        <dbReference type="EMBL" id="KZW02659.1"/>
    </source>
</evidence>
<reference evidence="2 3" key="1">
    <citation type="journal article" date="2016" name="Mol. Biol. Evol.">
        <title>Comparative Genomics of Early-Diverging Mushroom-Forming Fungi Provides Insights into the Origins of Lignocellulose Decay Capabilities.</title>
        <authorList>
            <person name="Nagy L.G."/>
            <person name="Riley R."/>
            <person name="Tritt A."/>
            <person name="Adam C."/>
            <person name="Daum C."/>
            <person name="Floudas D."/>
            <person name="Sun H."/>
            <person name="Yadav J.S."/>
            <person name="Pangilinan J."/>
            <person name="Larsson K.H."/>
            <person name="Matsuura K."/>
            <person name="Barry K."/>
            <person name="Labutti K."/>
            <person name="Kuo R."/>
            <person name="Ohm R.A."/>
            <person name="Bhattacharya S.S."/>
            <person name="Shirouzu T."/>
            <person name="Yoshinaga Y."/>
            <person name="Martin F.M."/>
            <person name="Grigoriev I.V."/>
            <person name="Hibbett D.S."/>
        </authorList>
    </citation>
    <scope>NUCLEOTIDE SEQUENCE [LARGE SCALE GENOMIC DNA]</scope>
    <source>
        <strain evidence="2 3">HHB12029</strain>
    </source>
</reference>
<name>A0A165PTU7_EXIGL</name>
<accession>A0A165PTU7</accession>
<evidence type="ECO:0000256" key="1">
    <source>
        <dbReference type="SAM" id="MobiDB-lite"/>
    </source>
</evidence>
<dbReference type="EMBL" id="KV425887">
    <property type="protein sequence ID" value="KZW02659.1"/>
    <property type="molecule type" value="Genomic_DNA"/>
</dbReference>
<gene>
    <name evidence="2" type="ORF">EXIGLDRAFT_759782</name>
</gene>